<dbReference type="RefSeq" id="XP_045951788.1">
    <property type="nucleotide sequence ID" value="XM_046100944.1"/>
</dbReference>
<keyword evidence="3" id="KW-1185">Reference proteome</keyword>
<keyword evidence="1" id="KW-0812">Transmembrane</keyword>
<gene>
    <name evidence="2" type="ORF">BKA67DRAFT_541506</name>
</gene>
<keyword evidence="1" id="KW-0472">Membrane</keyword>
<accession>A0A9P8U8J8</accession>
<comment type="caution">
    <text evidence="2">The sequence shown here is derived from an EMBL/GenBank/DDBJ whole genome shotgun (WGS) entry which is preliminary data.</text>
</comment>
<reference evidence="2" key="1">
    <citation type="journal article" date="2021" name="Nat. Commun.">
        <title>Genetic determinants of endophytism in the Arabidopsis root mycobiome.</title>
        <authorList>
            <person name="Mesny F."/>
            <person name="Miyauchi S."/>
            <person name="Thiergart T."/>
            <person name="Pickel B."/>
            <person name="Atanasova L."/>
            <person name="Karlsson M."/>
            <person name="Huettel B."/>
            <person name="Barry K.W."/>
            <person name="Haridas S."/>
            <person name="Chen C."/>
            <person name="Bauer D."/>
            <person name="Andreopoulos W."/>
            <person name="Pangilinan J."/>
            <person name="LaButti K."/>
            <person name="Riley R."/>
            <person name="Lipzen A."/>
            <person name="Clum A."/>
            <person name="Drula E."/>
            <person name="Henrissat B."/>
            <person name="Kohler A."/>
            <person name="Grigoriev I.V."/>
            <person name="Martin F.M."/>
            <person name="Hacquard S."/>
        </authorList>
    </citation>
    <scope>NUCLEOTIDE SEQUENCE</scope>
    <source>
        <strain evidence="2">MPI-SDFR-AT-0073</strain>
    </source>
</reference>
<dbReference type="Proteomes" id="UP000758603">
    <property type="component" value="Unassembled WGS sequence"/>
</dbReference>
<proteinExistence type="predicted"/>
<feature type="transmembrane region" description="Helical" evidence="1">
    <location>
        <begin position="133"/>
        <end position="152"/>
    </location>
</feature>
<protein>
    <submittedName>
        <fullName evidence="2">Uncharacterized protein</fullName>
    </submittedName>
</protein>
<evidence type="ECO:0000313" key="3">
    <source>
        <dbReference type="Proteomes" id="UP000758603"/>
    </source>
</evidence>
<sequence length="164" mass="18433">MSSDPKSPMPSSADWVIILTDLQEHSVKWSWNRQHPEPPLPARKAARLKAQINALFNRAVATNLELSLKPLAFQGGCDQHFVDNEYKQPLCWRVSRKTNGPAVEPMYGLLGDLGIMIAVDYDHGHEFERLHGFFFIFISSTVISWLTVAVQLCRLCKAAAKGND</sequence>
<evidence type="ECO:0000256" key="1">
    <source>
        <dbReference type="SAM" id="Phobius"/>
    </source>
</evidence>
<dbReference type="AlphaFoldDB" id="A0A9P8U8J8"/>
<organism evidence="2 3">
    <name type="scientific">Truncatella angustata</name>
    <dbReference type="NCBI Taxonomy" id="152316"/>
    <lineage>
        <taxon>Eukaryota</taxon>
        <taxon>Fungi</taxon>
        <taxon>Dikarya</taxon>
        <taxon>Ascomycota</taxon>
        <taxon>Pezizomycotina</taxon>
        <taxon>Sordariomycetes</taxon>
        <taxon>Xylariomycetidae</taxon>
        <taxon>Amphisphaeriales</taxon>
        <taxon>Sporocadaceae</taxon>
        <taxon>Truncatella</taxon>
    </lineage>
</organism>
<dbReference type="EMBL" id="JAGPXC010000011">
    <property type="protein sequence ID" value="KAH6645274.1"/>
    <property type="molecule type" value="Genomic_DNA"/>
</dbReference>
<dbReference type="GeneID" id="70129836"/>
<keyword evidence="1" id="KW-1133">Transmembrane helix</keyword>
<evidence type="ECO:0000313" key="2">
    <source>
        <dbReference type="EMBL" id="KAH6645274.1"/>
    </source>
</evidence>
<name>A0A9P8U8J8_9PEZI</name>